<feature type="region of interest" description="Disordered" evidence="1">
    <location>
        <begin position="1"/>
        <end position="50"/>
    </location>
</feature>
<name>R7S1B9_PUNST</name>
<dbReference type="Proteomes" id="UP000054196">
    <property type="component" value="Unassembled WGS sequence"/>
</dbReference>
<reference evidence="3" key="1">
    <citation type="journal article" date="2012" name="Science">
        <title>The Paleozoic origin of enzymatic lignin decomposition reconstructed from 31 fungal genomes.</title>
        <authorList>
            <person name="Floudas D."/>
            <person name="Binder M."/>
            <person name="Riley R."/>
            <person name="Barry K."/>
            <person name="Blanchette R.A."/>
            <person name="Henrissat B."/>
            <person name="Martinez A.T."/>
            <person name="Otillar R."/>
            <person name="Spatafora J.W."/>
            <person name="Yadav J.S."/>
            <person name="Aerts A."/>
            <person name="Benoit I."/>
            <person name="Boyd A."/>
            <person name="Carlson A."/>
            <person name="Copeland A."/>
            <person name="Coutinho P.M."/>
            <person name="de Vries R.P."/>
            <person name="Ferreira P."/>
            <person name="Findley K."/>
            <person name="Foster B."/>
            <person name="Gaskell J."/>
            <person name="Glotzer D."/>
            <person name="Gorecki P."/>
            <person name="Heitman J."/>
            <person name="Hesse C."/>
            <person name="Hori C."/>
            <person name="Igarashi K."/>
            <person name="Jurgens J.A."/>
            <person name="Kallen N."/>
            <person name="Kersten P."/>
            <person name="Kohler A."/>
            <person name="Kuees U."/>
            <person name="Kumar T.K.A."/>
            <person name="Kuo A."/>
            <person name="LaButti K."/>
            <person name="Larrondo L.F."/>
            <person name="Lindquist E."/>
            <person name="Ling A."/>
            <person name="Lombard V."/>
            <person name="Lucas S."/>
            <person name="Lundell T."/>
            <person name="Martin R."/>
            <person name="McLaughlin D.J."/>
            <person name="Morgenstern I."/>
            <person name="Morin E."/>
            <person name="Murat C."/>
            <person name="Nagy L.G."/>
            <person name="Nolan M."/>
            <person name="Ohm R.A."/>
            <person name="Patyshakuliyeva A."/>
            <person name="Rokas A."/>
            <person name="Ruiz-Duenas F.J."/>
            <person name="Sabat G."/>
            <person name="Salamov A."/>
            <person name="Samejima M."/>
            <person name="Schmutz J."/>
            <person name="Slot J.C."/>
            <person name="St John F."/>
            <person name="Stenlid J."/>
            <person name="Sun H."/>
            <person name="Sun S."/>
            <person name="Syed K."/>
            <person name="Tsang A."/>
            <person name="Wiebenga A."/>
            <person name="Young D."/>
            <person name="Pisabarro A."/>
            <person name="Eastwood D.C."/>
            <person name="Martin F."/>
            <person name="Cullen D."/>
            <person name="Grigoriev I.V."/>
            <person name="Hibbett D.S."/>
        </authorList>
    </citation>
    <scope>NUCLEOTIDE SEQUENCE [LARGE SCALE GENOMIC DNA]</scope>
    <source>
        <strain evidence="3">HHB-11173 SS5</strain>
    </source>
</reference>
<dbReference type="eggNOG" id="ENOG502SAY0">
    <property type="taxonomic scope" value="Eukaryota"/>
</dbReference>
<feature type="compositionally biased region" description="Polar residues" evidence="1">
    <location>
        <begin position="86"/>
        <end position="97"/>
    </location>
</feature>
<dbReference type="OMA" id="PHFLANV"/>
<protein>
    <submittedName>
        <fullName evidence="2">Uncharacterized protein</fullName>
    </submittedName>
</protein>
<dbReference type="OrthoDB" id="4085451at2759"/>
<evidence type="ECO:0000313" key="2">
    <source>
        <dbReference type="EMBL" id="EIN03639.1"/>
    </source>
</evidence>
<proteinExistence type="predicted"/>
<sequence length="192" mass="21353">MGAASSKVARRLPREKPTWAGARKDIPPTVGNPQQVENPERFSYGVSESKDAAIREDAQDPHFAAKLSQLGQVRVDHHMKDVNVSAARTSRMLQSRLQSEEEADNIRSSSARKNRILASDLLELLRQRQDSASDRDTEAVEERAKRHGLDAETFRSVARYVAAPGIEEGSVVKTILDDGTERVTYKVSRCDP</sequence>
<evidence type="ECO:0000313" key="3">
    <source>
        <dbReference type="Proteomes" id="UP000054196"/>
    </source>
</evidence>
<dbReference type="GeneID" id="18885752"/>
<feature type="compositionally biased region" description="Basic and acidic residues" evidence="1">
    <location>
        <begin position="12"/>
        <end position="26"/>
    </location>
</feature>
<dbReference type="EMBL" id="JH687560">
    <property type="protein sequence ID" value="EIN03639.1"/>
    <property type="molecule type" value="Genomic_DNA"/>
</dbReference>
<dbReference type="HOGENOM" id="CLU_095043_0_0_1"/>
<feature type="region of interest" description="Disordered" evidence="1">
    <location>
        <begin position="86"/>
        <end position="110"/>
    </location>
</feature>
<dbReference type="RefSeq" id="XP_007389126.1">
    <property type="nucleotide sequence ID" value="XM_007389064.1"/>
</dbReference>
<dbReference type="AlphaFoldDB" id="R7S1B9"/>
<evidence type="ECO:0000256" key="1">
    <source>
        <dbReference type="SAM" id="MobiDB-lite"/>
    </source>
</evidence>
<dbReference type="KEGG" id="psq:PUNSTDRAFT_77795"/>
<keyword evidence="3" id="KW-1185">Reference proteome</keyword>
<gene>
    <name evidence="2" type="ORF">PUNSTDRAFT_77795</name>
</gene>
<organism evidence="2 3">
    <name type="scientific">Punctularia strigosozonata (strain HHB-11173)</name>
    <name type="common">White-rot fungus</name>
    <dbReference type="NCBI Taxonomy" id="741275"/>
    <lineage>
        <taxon>Eukaryota</taxon>
        <taxon>Fungi</taxon>
        <taxon>Dikarya</taxon>
        <taxon>Basidiomycota</taxon>
        <taxon>Agaricomycotina</taxon>
        <taxon>Agaricomycetes</taxon>
        <taxon>Corticiales</taxon>
        <taxon>Punctulariaceae</taxon>
        <taxon>Punctularia</taxon>
    </lineage>
</organism>
<accession>R7S1B9</accession>